<keyword evidence="2" id="KW-1185">Reference proteome</keyword>
<evidence type="ECO:0000313" key="2">
    <source>
        <dbReference type="Proteomes" id="UP001055811"/>
    </source>
</evidence>
<dbReference type="EMBL" id="CM042013">
    <property type="protein sequence ID" value="KAI3737167.1"/>
    <property type="molecule type" value="Genomic_DNA"/>
</dbReference>
<reference evidence="2" key="1">
    <citation type="journal article" date="2022" name="Mol. Ecol. Resour.">
        <title>The genomes of chicory, endive, great burdock and yacon provide insights into Asteraceae palaeo-polyploidization history and plant inulin production.</title>
        <authorList>
            <person name="Fan W."/>
            <person name="Wang S."/>
            <person name="Wang H."/>
            <person name="Wang A."/>
            <person name="Jiang F."/>
            <person name="Liu H."/>
            <person name="Zhao H."/>
            <person name="Xu D."/>
            <person name="Zhang Y."/>
        </authorList>
    </citation>
    <scope>NUCLEOTIDE SEQUENCE [LARGE SCALE GENOMIC DNA]</scope>
    <source>
        <strain evidence="2">cv. Punajuju</strain>
    </source>
</reference>
<evidence type="ECO:0000313" key="1">
    <source>
        <dbReference type="EMBL" id="KAI3737167.1"/>
    </source>
</evidence>
<name>A0ACB9CS72_CICIN</name>
<sequence>MIFLLQVLERLGTYDASSIRDPFTEYVDRLGSCNRTNRFSVSVNGTATITNYQKAPGGDAVVTVKRSSFQKNDHQEKVKLPDVSGGGGWEVLLNGTGNRDVILCTGDHNKSGVAAVIEIPLDFVIEKCLLEEIQLQYIYVSKLTIKLLEEGFSLQEHLLALRRYHMMESADWADLFTVSLWQHTQYCAL</sequence>
<gene>
    <name evidence="1" type="ORF">L2E82_27162</name>
</gene>
<organism evidence="1 2">
    <name type="scientific">Cichorium intybus</name>
    <name type="common">Chicory</name>
    <dbReference type="NCBI Taxonomy" id="13427"/>
    <lineage>
        <taxon>Eukaryota</taxon>
        <taxon>Viridiplantae</taxon>
        <taxon>Streptophyta</taxon>
        <taxon>Embryophyta</taxon>
        <taxon>Tracheophyta</taxon>
        <taxon>Spermatophyta</taxon>
        <taxon>Magnoliopsida</taxon>
        <taxon>eudicotyledons</taxon>
        <taxon>Gunneridae</taxon>
        <taxon>Pentapetalae</taxon>
        <taxon>asterids</taxon>
        <taxon>campanulids</taxon>
        <taxon>Asterales</taxon>
        <taxon>Asteraceae</taxon>
        <taxon>Cichorioideae</taxon>
        <taxon>Cichorieae</taxon>
        <taxon>Cichoriinae</taxon>
        <taxon>Cichorium</taxon>
    </lineage>
</organism>
<proteinExistence type="predicted"/>
<reference evidence="1 2" key="2">
    <citation type="journal article" date="2022" name="Mol. Ecol. Resour.">
        <title>The genomes of chicory, endive, great burdock and yacon provide insights into Asteraceae paleo-polyploidization history and plant inulin production.</title>
        <authorList>
            <person name="Fan W."/>
            <person name="Wang S."/>
            <person name="Wang H."/>
            <person name="Wang A."/>
            <person name="Jiang F."/>
            <person name="Liu H."/>
            <person name="Zhao H."/>
            <person name="Xu D."/>
            <person name="Zhang Y."/>
        </authorList>
    </citation>
    <scope>NUCLEOTIDE SEQUENCE [LARGE SCALE GENOMIC DNA]</scope>
    <source>
        <strain evidence="2">cv. Punajuju</strain>
        <tissue evidence="1">Leaves</tissue>
    </source>
</reference>
<comment type="caution">
    <text evidence="1">The sequence shown here is derived from an EMBL/GenBank/DDBJ whole genome shotgun (WGS) entry which is preliminary data.</text>
</comment>
<protein>
    <submittedName>
        <fullName evidence="1">Uncharacterized protein</fullName>
    </submittedName>
</protein>
<accession>A0ACB9CS72</accession>
<dbReference type="Proteomes" id="UP001055811">
    <property type="component" value="Linkage Group LG05"/>
</dbReference>